<evidence type="ECO:0000259" key="4">
    <source>
        <dbReference type="Pfam" id="PF25973"/>
    </source>
</evidence>
<dbReference type="Gene3D" id="2.40.50.100">
    <property type="match status" value="1"/>
</dbReference>
<accession>A0ABN0YV88</accession>
<keyword evidence="1" id="KW-0175">Coiled coil</keyword>
<evidence type="ECO:0000256" key="1">
    <source>
        <dbReference type="SAM" id="Coils"/>
    </source>
</evidence>
<evidence type="ECO:0000256" key="2">
    <source>
        <dbReference type="SAM" id="MobiDB-lite"/>
    </source>
</evidence>
<dbReference type="Pfam" id="PF25973">
    <property type="entry name" value="BSH_CzcB"/>
    <property type="match status" value="1"/>
</dbReference>
<feature type="region of interest" description="Disordered" evidence="2">
    <location>
        <begin position="253"/>
        <end position="276"/>
    </location>
</feature>
<reference evidence="5 6" key="1">
    <citation type="journal article" date="2019" name="Int. J. Syst. Evol. Microbiol.">
        <title>The Global Catalogue of Microorganisms (GCM) 10K type strain sequencing project: providing services to taxonomists for standard genome sequencing and annotation.</title>
        <authorList>
            <consortium name="The Broad Institute Genomics Platform"/>
            <consortium name="The Broad Institute Genome Sequencing Center for Infectious Disease"/>
            <person name="Wu L."/>
            <person name="Ma J."/>
        </authorList>
    </citation>
    <scope>NUCLEOTIDE SEQUENCE [LARGE SCALE GENOMIC DNA]</scope>
    <source>
        <strain evidence="5 6">JCM 12774</strain>
    </source>
</reference>
<feature type="domain" description="CzcB-like barrel-sandwich hybrid" evidence="4">
    <location>
        <begin position="97"/>
        <end position="211"/>
    </location>
</feature>
<dbReference type="InterPro" id="IPR058647">
    <property type="entry name" value="BSH_CzcB-like"/>
</dbReference>
<proteinExistence type="predicted"/>
<organism evidence="5 6">
    <name type="scientific">Paenibacillus motobuensis</name>
    <dbReference type="NCBI Taxonomy" id="295324"/>
    <lineage>
        <taxon>Bacteria</taxon>
        <taxon>Bacillati</taxon>
        <taxon>Bacillota</taxon>
        <taxon>Bacilli</taxon>
        <taxon>Bacillales</taxon>
        <taxon>Paenibacillaceae</taxon>
        <taxon>Paenibacillus</taxon>
    </lineage>
</organism>
<dbReference type="Pfam" id="PF25967">
    <property type="entry name" value="RND-MFP_C"/>
    <property type="match status" value="1"/>
</dbReference>
<feature type="domain" description="Multidrug resistance protein MdtA-like C-terminal permuted SH3" evidence="3">
    <location>
        <begin position="313"/>
        <end position="367"/>
    </location>
</feature>
<dbReference type="Proteomes" id="UP001500340">
    <property type="component" value="Unassembled WGS sequence"/>
</dbReference>
<dbReference type="RefSeq" id="WP_343865772.1">
    <property type="nucleotide sequence ID" value="NZ_BAAACX010000028.1"/>
</dbReference>
<evidence type="ECO:0000259" key="3">
    <source>
        <dbReference type="Pfam" id="PF25967"/>
    </source>
</evidence>
<sequence>MSMKWWMEDSLTRRKGKVVRSLGLLSICTALLLSTGCSLLPNEDEEEVLPVITPPTISKKPEYTVRSEPIQQSVNAVGKIMSQREEPLYFTEDGLHIKNVRVKAGDKVKKGDVLIELEVKDLEKDLRKKRLDFRQQELTMKETLRKKDEMDEIEFEKASIVFEEQRQELVDLEQKIADGTLTAPFSGTIVSISAQKGGTIKAYDSLGVISDTSSLVVAASFGKEELQKLAIGMKAEVDINGIGTVNGKIKAMPAPVDSSNNGNNGNGNNGNNGAPEKDSIDKYLIVELDKWPKDLERGRQLSVKVVTNRKEKATLIPISALRTIGSRTYVQVVEADGSKREVDVEVGMQTSTDIEILKGLTPGQKVVGR</sequence>
<protein>
    <submittedName>
        <fullName evidence="5">Efflux RND transporter periplasmic adaptor subunit</fullName>
    </submittedName>
</protein>
<dbReference type="SUPFAM" id="SSF111369">
    <property type="entry name" value="HlyD-like secretion proteins"/>
    <property type="match status" value="1"/>
</dbReference>
<evidence type="ECO:0000313" key="5">
    <source>
        <dbReference type="EMBL" id="GAA0412383.1"/>
    </source>
</evidence>
<evidence type="ECO:0000313" key="6">
    <source>
        <dbReference type="Proteomes" id="UP001500340"/>
    </source>
</evidence>
<dbReference type="EMBL" id="BAAACX010000028">
    <property type="protein sequence ID" value="GAA0412383.1"/>
    <property type="molecule type" value="Genomic_DNA"/>
</dbReference>
<dbReference type="PANTHER" id="PTHR30469">
    <property type="entry name" value="MULTIDRUG RESISTANCE PROTEIN MDTA"/>
    <property type="match status" value="1"/>
</dbReference>
<keyword evidence="6" id="KW-1185">Reference proteome</keyword>
<dbReference type="InterPro" id="IPR058627">
    <property type="entry name" value="MdtA-like_C"/>
</dbReference>
<name>A0ABN0YV88_9BACL</name>
<comment type="caution">
    <text evidence="5">The sequence shown here is derived from an EMBL/GenBank/DDBJ whole genome shotgun (WGS) entry which is preliminary data.</text>
</comment>
<gene>
    <name evidence="5" type="ORF">GCM10008933_48300</name>
</gene>
<feature type="coiled-coil region" evidence="1">
    <location>
        <begin position="119"/>
        <end position="175"/>
    </location>
</feature>
<dbReference type="Gene3D" id="2.40.420.20">
    <property type="match status" value="1"/>
</dbReference>